<dbReference type="GeneID" id="20653182"/>
<evidence type="ECO:0000313" key="2">
    <source>
        <dbReference type="EMBL" id="EGZ14452.1"/>
    </source>
</evidence>
<dbReference type="AlphaFoldDB" id="G4ZJX0"/>
<dbReference type="Proteomes" id="UP000002640">
    <property type="component" value="Unassembled WGS sequence"/>
</dbReference>
<dbReference type="OMA" id="IEHPHIR"/>
<organism evidence="2 3">
    <name type="scientific">Phytophthora sojae (strain P6497)</name>
    <name type="common">Soybean stem and root rot agent</name>
    <name type="synonym">Phytophthora megasperma f. sp. glycines</name>
    <dbReference type="NCBI Taxonomy" id="1094619"/>
    <lineage>
        <taxon>Eukaryota</taxon>
        <taxon>Sar</taxon>
        <taxon>Stramenopiles</taxon>
        <taxon>Oomycota</taxon>
        <taxon>Peronosporomycetes</taxon>
        <taxon>Peronosporales</taxon>
        <taxon>Peronosporaceae</taxon>
        <taxon>Phytophthora</taxon>
    </lineage>
</organism>
<dbReference type="EMBL" id="JH159155">
    <property type="protein sequence ID" value="EGZ14452.1"/>
    <property type="molecule type" value="Genomic_DNA"/>
</dbReference>
<accession>G4ZJX0</accession>
<evidence type="ECO:0000313" key="3">
    <source>
        <dbReference type="Proteomes" id="UP000002640"/>
    </source>
</evidence>
<dbReference type="RefSeq" id="XP_009528201.1">
    <property type="nucleotide sequence ID" value="XM_009529906.1"/>
</dbReference>
<name>G4ZJX0_PHYSP</name>
<feature type="non-terminal residue" evidence="2">
    <location>
        <position position="57"/>
    </location>
</feature>
<gene>
    <name evidence="2" type="ORF">PHYSODRAFT_459122</name>
</gene>
<sequence length="57" mass="6296">LIGIRHFFLASGRSFPSDHPQIRMFLKGISRLDGPPGRKAPVCLHEPGRASASYPRP</sequence>
<proteinExistence type="predicted"/>
<keyword evidence="3" id="KW-1185">Reference proteome</keyword>
<feature type="non-terminal residue" evidence="2">
    <location>
        <position position="1"/>
    </location>
</feature>
<dbReference type="InParanoid" id="G4ZJX0"/>
<protein>
    <submittedName>
        <fullName evidence="2">Uncharacterized protein</fullName>
    </submittedName>
</protein>
<reference evidence="2 3" key="1">
    <citation type="journal article" date="2006" name="Science">
        <title>Phytophthora genome sequences uncover evolutionary origins and mechanisms of pathogenesis.</title>
        <authorList>
            <person name="Tyler B.M."/>
            <person name="Tripathy S."/>
            <person name="Zhang X."/>
            <person name="Dehal P."/>
            <person name="Jiang R.H."/>
            <person name="Aerts A."/>
            <person name="Arredondo F.D."/>
            <person name="Baxter L."/>
            <person name="Bensasson D."/>
            <person name="Beynon J.L."/>
            <person name="Chapman J."/>
            <person name="Damasceno C.M."/>
            <person name="Dorrance A.E."/>
            <person name="Dou D."/>
            <person name="Dickerman A.W."/>
            <person name="Dubchak I.L."/>
            <person name="Garbelotto M."/>
            <person name="Gijzen M."/>
            <person name="Gordon S.G."/>
            <person name="Govers F."/>
            <person name="Grunwald N.J."/>
            <person name="Huang W."/>
            <person name="Ivors K.L."/>
            <person name="Jones R.W."/>
            <person name="Kamoun S."/>
            <person name="Krampis K."/>
            <person name="Lamour K.H."/>
            <person name="Lee M.K."/>
            <person name="McDonald W.H."/>
            <person name="Medina M."/>
            <person name="Meijer H.J."/>
            <person name="Nordberg E.K."/>
            <person name="Maclean D.J."/>
            <person name="Ospina-Giraldo M.D."/>
            <person name="Morris P.F."/>
            <person name="Phuntumart V."/>
            <person name="Putnam N.H."/>
            <person name="Rash S."/>
            <person name="Rose J.K."/>
            <person name="Sakihama Y."/>
            <person name="Salamov A.A."/>
            <person name="Savidor A."/>
            <person name="Scheuring C.F."/>
            <person name="Smith B.M."/>
            <person name="Sobral B.W."/>
            <person name="Terry A."/>
            <person name="Torto-Alalibo T.A."/>
            <person name="Win J."/>
            <person name="Xu Z."/>
            <person name="Zhang H."/>
            <person name="Grigoriev I.V."/>
            <person name="Rokhsar D.S."/>
            <person name="Boore J.L."/>
        </authorList>
    </citation>
    <scope>NUCLEOTIDE SEQUENCE [LARGE SCALE GENOMIC DNA]</scope>
    <source>
        <strain evidence="2 3">P6497</strain>
    </source>
</reference>
<evidence type="ECO:0000256" key="1">
    <source>
        <dbReference type="SAM" id="MobiDB-lite"/>
    </source>
</evidence>
<dbReference type="KEGG" id="psoj:PHYSODRAFT_459122"/>
<feature type="region of interest" description="Disordered" evidence="1">
    <location>
        <begin position="37"/>
        <end position="57"/>
    </location>
</feature>